<feature type="compositionally biased region" description="Basic and acidic residues" evidence="1">
    <location>
        <begin position="486"/>
        <end position="496"/>
    </location>
</feature>
<feature type="compositionally biased region" description="Polar residues" evidence="1">
    <location>
        <begin position="439"/>
        <end position="459"/>
    </location>
</feature>
<accession>A0A2N5SC03</accession>
<keyword evidence="4" id="KW-1185">Reference proteome</keyword>
<organism evidence="2 5">
    <name type="scientific">Puccinia coronata f. sp. avenae</name>
    <dbReference type="NCBI Taxonomy" id="200324"/>
    <lineage>
        <taxon>Eukaryota</taxon>
        <taxon>Fungi</taxon>
        <taxon>Dikarya</taxon>
        <taxon>Basidiomycota</taxon>
        <taxon>Pucciniomycotina</taxon>
        <taxon>Pucciniomycetes</taxon>
        <taxon>Pucciniales</taxon>
        <taxon>Pucciniaceae</taxon>
        <taxon>Puccinia</taxon>
    </lineage>
</organism>
<feature type="region of interest" description="Disordered" evidence="1">
    <location>
        <begin position="403"/>
        <end position="496"/>
    </location>
</feature>
<dbReference type="EMBL" id="PGCI01000950">
    <property type="protein sequence ID" value="PLW10777.1"/>
    <property type="molecule type" value="Genomic_DNA"/>
</dbReference>
<evidence type="ECO:0000313" key="5">
    <source>
        <dbReference type="Proteomes" id="UP000235392"/>
    </source>
</evidence>
<feature type="region of interest" description="Disordered" evidence="1">
    <location>
        <begin position="240"/>
        <end position="314"/>
    </location>
</feature>
<evidence type="ECO:0000313" key="3">
    <source>
        <dbReference type="EMBL" id="PLW56584.1"/>
    </source>
</evidence>
<feature type="compositionally biased region" description="Low complexity" evidence="1">
    <location>
        <begin position="418"/>
        <end position="435"/>
    </location>
</feature>
<dbReference type="Proteomes" id="UP000235392">
    <property type="component" value="Unassembled WGS sequence"/>
</dbReference>
<proteinExistence type="predicted"/>
<feature type="compositionally biased region" description="Polar residues" evidence="1">
    <location>
        <begin position="272"/>
        <end position="313"/>
    </location>
</feature>
<dbReference type="Proteomes" id="UP000235388">
    <property type="component" value="Unassembled WGS sequence"/>
</dbReference>
<reference evidence="4 5" key="1">
    <citation type="submission" date="2017-11" db="EMBL/GenBank/DDBJ databases">
        <title>De novo assembly and phasing of dikaryotic genomes from two isolates of Puccinia coronata f. sp. avenae, the causal agent of oat crown rust.</title>
        <authorList>
            <person name="Miller M.E."/>
            <person name="Zhang Y."/>
            <person name="Omidvar V."/>
            <person name="Sperschneider J."/>
            <person name="Schwessinger B."/>
            <person name="Raley C."/>
            <person name="Palmer J.M."/>
            <person name="Garnica D."/>
            <person name="Upadhyaya N."/>
            <person name="Rathjen J."/>
            <person name="Taylor J.M."/>
            <person name="Park R.F."/>
            <person name="Dodds P.N."/>
            <person name="Hirsch C.D."/>
            <person name="Kianian S.F."/>
            <person name="Figueroa M."/>
        </authorList>
    </citation>
    <scope>NUCLEOTIDE SEQUENCE [LARGE SCALE GENOMIC DNA]</scope>
    <source>
        <strain evidence="3">12NC29</strain>
        <strain evidence="2">12SD80</strain>
    </source>
</reference>
<evidence type="ECO:0000313" key="2">
    <source>
        <dbReference type="EMBL" id="PLW10777.1"/>
    </source>
</evidence>
<sequence>MENPKPDTQAVKVEENAADEYQDSLFLSIRRTEALRELAGDITPLQADGSNLKAWVDEIDEILGDLIDREKYLQSAPPVPLSRVQDKVARSLIYRTIPRELRFCLRDAPSAHAAYSALSDQFLRNTRTAHMSALVDLFNFRMEVSEAGQVSVLYDQIYKGLQELVASGFAITQDALLGALFQIALGRSNLELYSTVSQYFDGKMGSGNKAITSREIAAVARMQLENATPIMAVPDEVEVAAEPTQGPAEHSQTFAGGIPHPARQATEPNAPAPNQQTAEPNVNMNHPHSNLQQQQHSSTPQHAGVPKNSSQPAMQPYIPAAQQSQGHLADESARAHIHPPVAVNPNLPNHGPDPSLVFMNNYPNVWANQQQQNTQLGPQLPHPSVPVYRGEVDEQLGLKVSNPGVPVYHPNPAPQPLAAPKAAPAPATQQAVDPPETARTLNQTALATSASHPLASSSPGAAETDPALLRKHKSSAGDASKAASSSKDKQKSKDRA</sequence>
<evidence type="ECO:0000256" key="1">
    <source>
        <dbReference type="SAM" id="MobiDB-lite"/>
    </source>
</evidence>
<name>A0A2N5SC03_9BASI</name>
<dbReference type="EMBL" id="PGCJ01000019">
    <property type="protein sequence ID" value="PLW56584.1"/>
    <property type="molecule type" value="Genomic_DNA"/>
</dbReference>
<evidence type="ECO:0000313" key="4">
    <source>
        <dbReference type="Proteomes" id="UP000235388"/>
    </source>
</evidence>
<feature type="compositionally biased region" description="Low complexity" evidence="1">
    <location>
        <begin position="476"/>
        <end position="485"/>
    </location>
</feature>
<dbReference type="AlphaFoldDB" id="A0A2N5SC03"/>
<dbReference type="OrthoDB" id="2501187at2759"/>
<comment type="caution">
    <text evidence="2">The sequence shown here is derived from an EMBL/GenBank/DDBJ whole genome shotgun (WGS) entry which is preliminary data.</text>
</comment>
<protein>
    <submittedName>
        <fullName evidence="2">Uncharacterized protein</fullName>
    </submittedName>
</protein>
<gene>
    <name evidence="3" type="ORF">PCANC_01533</name>
    <name evidence="2" type="ORF">PCASD_21307</name>
</gene>